<accession>A0A2R7Y8W8</accession>
<reference evidence="2 3" key="1">
    <citation type="journal article" date="2018" name="Syst. Appl. Microbiol.">
        <title>A new symbiotic nanoarchaeote (Candidatus Nanoclepta minutus) and its host (Zestosphaera tikiterensis gen. nov., sp. nov.) from a New Zealand hot spring.</title>
        <authorList>
            <person name="St John E."/>
            <person name="Liu Y."/>
            <person name="Podar M."/>
            <person name="Stott M.B."/>
            <person name="Meneghin J."/>
            <person name="Chen Z."/>
            <person name="Lagutin K."/>
            <person name="Mitchell K."/>
            <person name="Reysenbach A.L."/>
        </authorList>
    </citation>
    <scope>NUCLEOTIDE SEQUENCE [LARGE SCALE GENOMIC DNA]</scope>
    <source>
        <strain evidence="2">NZ3</strain>
    </source>
</reference>
<dbReference type="Proteomes" id="UP000244093">
    <property type="component" value="Unassembled WGS sequence"/>
</dbReference>
<sequence>MTTSEVVLKMFKIPVCLIMAGGRGSRYGSPSKVVVNVCGKPLIEHVIDVVKPLCGCVVIAISKHTSGFAVITKLCSRLYVECVETLGEDYVEDLSLLIYSLPKPTLVVSGDVFTYTSVIEDFTVKALKTDGDVVTMTILKNGVEELIGISLFKGCGGSWSNIAYDSSKAIDVDTPSDLEIVERLCRQGMLTA</sequence>
<evidence type="ECO:0000259" key="1">
    <source>
        <dbReference type="Pfam" id="PF12804"/>
    </source>
</evidence>
<gene>
    <name evidence="2" type="ORF">B7O98_00840</name>
</gene>
<evidence type="ECO:0000313" key="3">
    <source>
        <dbReference type="Proteomes" id="UP000244093"/>
    </source>
</evidence>
<dbReference type="InterPro" id="IPR025877">
    <property type="entry name" value="MobA-like_NTP_Trfase"/>
</dbReference>
<comment type="caution">
    <text evidence="2">The sequence shown here is derived from an EMBL/GenBank/DDBJ whole genome shotgun (WGS) entry which is preliminary data.</text>
</comment>
<protein>
    <recommendedName>
        <fullName evidence="1">MobA-like NTP transferase domain-containing protein</fullName>
    </recommendedName>
</protein>
<dbReference type="Pfam" id="PF12804">
    <property type="entry name" value="NTP_transf_3"/>
    <property type="match status" value="1"/>
</dbReference>
<dbReference type="GO" id="GO:0016779">
    <property type="term" value="F:nucleotidyltransferase activity"/>
    <property type="evidence" value="ECO:0007669"/>
    <property type="project" value="UniProtKB-ARBA"/>
</dbReference>
<dbReference type="Gene3D" id="3.90.550.10">
    <property type="entry name" value="Spore Coat Polysaccharide Biosynthesis Protein SpsA, Chain A"/>
    <property type="match status" value="1"/>
</dbReference>
<evidence type="ECO:0000313" key="2">
    <source>
        <dbReference type="EMBL" id="PUA33991.1"/>
    </source>
</evidence>
<organism evidence="2 3">
    <name type="scientific">Zestosphaera tikiterensis</name>
    <dbReference type="NCBI Taxonomy" id="1973259"/>
    <lineage>
        <taxon>Archaea</taxon>
        <taxon>Thermoproteota</taxon>
        <taxon>Thermoprotei</taxon>
        <taxon>Desulfurococcales</taxon>
        <taxon>Desulfurococcaceae</taxon>
        <taxon>Zestosphaera</taxon>
    </lineage>
</organism>
<dbReference type="SUPFAM" id="SSF53448">
    <property type="entry name" value="Nucleotide-diphospho-sugar transferases"/>
    <property type="match status" value="1"/>
</dbReference>
<dbReference type="InterPro" id="IPR029044">
    <property type="entry name" value="Nucleotide-diphossugar_trans"/>
</dbReference>
<dbReference type="AlphaFoldDB" id="A0A2R7Y8W8"/>
<dbReference type="EMBL" id="NBVN01000001">
    <property type="protein sequence ID" value="PUA33991.1"/>
    <property type="molecule type" value="Genomic_DNA"/>
</dbReference>
<proteinExistence type="predicted"/>
<name>A0A2R7Y8W8_9CREN</name>
<feature type="domain" description="MobA-like NTP transferase" evidence="1">
    <location>
        <begin position="16"/>
        <end position="85"/>
    </location>
</feature>